<feature type="domain" description="Aminoglycoside phosphotransferase" evidence="2">
    <location>
        <begin position="259"/>
        <end position="321"/>
    </location>
</feature>
<keyword evidence="4" id="KW-1185">Reference proteome</keyword>
<gene>
    <name evidence="3" type="ORF">B0J11DRAFT_578481</name>
</gene>
<evidence type="ECO:0000313" key="4">
    <source>
        <dbReference type="Proteomes" id="UP000700596"/>
    </source>
</evidence>
<sequence length="428" mass="48909">MSSDTVSSSTPISEDPTLSTSDLHHIIKSLRYHYPYHHISSLAPSAQGGCSHTLLAQYSNLPPTTTDYAVNWREESKIAPPKPKSLILQIRSPNFALDLSLVNTARKVYEKDTVPHMREISLQYEGRRLEKMFKVYEMDLLPGVPYEILRIRREELDTCEWTRQVELMKSLAQWLAGAWPKEANFDDKGKEKTRSTRERSTRADSPMELPPRPNHISNEKQALHKEKEPNSPVKHPRMLDTCPGRVGSIIIPKLEKLARELPSQALRDKANEVLENIISVNESTNPIYPVVFNHGDLIPSNILITPDTAILSGVVDWGEAELLPFGTCFYSVENLLGYLSDLQGSPTWTYYTQAEELREIFWSRLGEEVGVKSGEMERWRGEVKVMWDLGILLWYGYAWDGGRIDRVVERGRDTVEVECLEAFLRVPY</sequence>
<name>A0A9P9E063_9PLEO</name>
<dbReference type="Proteomes" id="UP000700596">
    <property type="component" value="Unassembled WGS sequence"/>
</dbReference>
<evidence type="ECO:0000313" key="3">
    <source>
        <dbReference type="EMBL" id="KAH7128249.1"/>
    </source>
</evidence>
<dbReference type="InterPro" id="IPR051678">
    <property type="entry name" value="AGP_Transferase"/>
</dbReference>
<dbReference type="InterPro" id="IPR011009">
    <property type="entry name" value="Kinase-like_dom_sf"/>
</dbReference>
<proteinExistence type="predicted"/>
<dbReference type="InterPro" id="IPR002575">
    <property type="entry name" value="Aminoglycoside_PTrfase"/>
</dbReference>
<dbReference type="Pfam" id="PF01636">
    <property type="entry name" value="APH"/>
    <property type="match status" value="1"/>
</dbReference>
<dbReference type="AlphaFoldDB" id="A0A9P9E063"/>
<evidence type="ECO:0000256" key="1">
    <source>
        <dbReference type="SAM" id="MobiDB-lite"/>
    </source>
</evidence>
<organism evidence="3 4">
    <name type="scientific">Dendryphion nanum</name>
    <dbReference type="NCBI Taxonomy" id="256645"/>
    <lineage>
        <taxon>Eukaryota</taxon>
        <taxon>Fungi</taxon>
        <taxon>Dikarya</taxon>
        <taxon>Ascomycota</taxon>
        <taxon>Pezizomycotina</taxon>
        <taxon>Dothideomycetes</taxon>
        <taxon>Pleosporomycetidae</taxon>
        <taxon>Pleosporales</taxon>
        <taxon>Torulaceae</taxon>
        <taxon>Dendryphion</taxon>
    </lineage>
</organism>
<evidence type="ECO:0000259" key="2">
    <source>
        <dbReference type="Pfam" id="PF01636"/>
    </source>
</evidence>
<accession>A0A9P9E063</accession>
<dbReference type="Gene3D" id="3.90.1200.10">
    <property type="match status" value="1"/>
</dbReference>
<dbReference type="EMBL" id="JAGMWT010000005">
    <property type="protein sequence ID" value="KAH7128249.1"/>
    <property type="molecule type" value="Genomic_DNA"/>
</dbReference>
<dbReference type="PANTHER" id="PTHR21310:SF59">
    <property type="entry name" value="AMINOGLYCOSIDE PHOSPHOTRANSFERASE DOMAIN-CONTAINING PROTEIN"/>
    <property type="match status" value="1"/>
</dbReference>
<protein>
    <recommendedName>
        <fullName evidence="2">Aminoglycoside phosphotransferase domain-containing protein</fullName>
    </recommendedName>
</protein>
<dbReference type="SUPFAM" id="SSF56112">
    <property type="entry name" value="Protein kinase-like (PK-like)"/>
    <property type="match status" value="1"/>
</dbReference>
<feature type="region of interest" description="Disordered" evidence="1">
    <location>
        <begin position="184"/>
        <end position="216"/>
    </location>
</feature>
<dbReference type="PANTHER" id="PTHR21310">
    <property type="entry name" value="AMINOGLYCOSIDE PHOSPHOTRANSFERASE-RELATED-RELATED"/>
    <property type="match status" value="1"/>
</dbReference>
<comment type="caution">
    <text evidence="3">The sequence shown here is derived from an EMBL/GenBank/DDBJ whole genome shotgun (WGS) entry which is preliminary data.</text>
</comment>
<dbReference type="OrthoDB" id="5598852at2759"/>
<feature type="compositionally biased region" description="Basic and acidic residues" evidence="1">
    <location>
        <begin position="184"/>
        <end position="202"/>
    </location>
</feature>
<reference evidence="3" key="1">
    <citation type="journal article" date="2021" name="Nat. Commun.">
        <title>Genetic determinants of endophytism in the Arabidopsis root mycobiome.</title>
        <authorList>
            <person name="Mesny F."/>
            <person name="Miyauchi S."/>
            <person name="Thiergart T."/>
            <person name="Pickel B."/>
            <person name="Atanasova L."/>
            <person name="Karlsson M."/>
            <person name="Huettel B."/>
            <person name="Barry K.W."/>
            <person name="Haridas S."/>
            <person name="Chen C."/>
            <person name="Bauer D."/>
            <person name="Andreopoulos W."/>
            <person name="Pangilinan J."/>
            <person name="LaButti K."/>
            <person name="Riley R."/>
            <person name="Lipzen A."/>
            <person name="Clum A."/>
            <person name="Drula E."/>
            <person name="Henrissat B."/>
            <person name="Kohler A."/>
            <person name="Grigoriev I.V."/>
            <person name="Martin F.M."/>
            <person name="Hacquard S."/>
        </authorList>
    </citation>
    <scope>NUCLEOTIDE SEQUENCE</scope>
    <source>
        <strain evidence="3">MPI-CAGE-CH-0243</strain>
    </source>
</reference>